<dbReference type="Proteomes" id="UP000251942">
    <property type="component" value="Unassembled WGS sequence"/>
</dbReference>
<accession>A0A0W0U2A0</accession>
<sequence>MNKIFLFILLFFSQMIVANAAQKSVSCVLQGLKDPISFVVPSKAGDLPQIDFPYAVKTILFSLRDKNLLLVAVDQDDASRMRIFLSAQAHTKKQRYDGQFMADYGGNQLQLDNGPVSCEIK</sequence>
<dbReference type="EMBL" id="LNYB01000026">
    <property type="protein sequence ID" value="KTD02053.1"/>
    <property type="molecule type" value="Genomic_DNA"/>
</dbReference>
<dbReference type="AlphaFoldDB" id="A0A0W0U2A0"/>
<evidence type="ECO:0000256" key="1">
    <source>
        <dbReference type="SAM" id="SignalP"/>
    </source>
</evidence>
<evidence type="ECO:0000313" key="3">
    <source>
        <dbReference type="EMBL" id="SPX59864.1"/>
    </source>
</evidence>
<keyword evidence="4" id="KW-1185">Reference proteome</keyword>
<dbReference type="OrthoDB" id="8450433at2"/>
<proteinExistence type="predicted"/>
<feature type="chain" id="PRO_5036299285" description="Secreted protein" evidence="1">
    <location>
        <begin position="21"/>
        <end position="121"/>
    </location>
</feature>
<dbReference type="RefSeq" id="WP_058444312.1">
    <property type="nucleotide sequence ID" value="NZ_CAAAHT010000069.1"/>
</dbReference>
<keyword evidence="1" id="KW-0732">Signal</keyword>
<reference evidence="3 5" key="2">
    <citation type="submission" date="2018-06" db="EMBL/GenBank/DDBJ databases">
        <authorList>
            <consortium name="Pathogen Informatics"/>
            <person name="Doyle S."/>
        </authorList>
    </citation>
    <scope>NUCLEOTIDE SEQUENCE [LARGE SCALE GENOMIC DNA]</scope>
    <source>
        <strain evidence="3 5">NCTC12022</strain>
    </source>
</reference>
<dbReference type="EMBL" id="UASS01000004">
    <property type="protein sequence ID" value="SPX59864.1"/>
    <property type="molecule type" value="Genomic_DNA"/>
</dbReference>
<reference evidence="2 4" key="1">
    <citation type="submission" date="2015-11" db="EMBL/GenBank/DDBJ databases">
        <title>Genomic analysis of 38 Legionella species identifies large and diverse effector repertoires.</title>
        <authorList>
            <person name="Burstein D."/>
            <person name="Amaro F."/>
            <person name="Zusman T."/>
            <person name="Lifshitz Z."/>
            <person name="Cohen O."/>
            <person name="Gilbert J.A."/>
            <person name="Pupko T."/>
            <person name="Shuman H.A."/>
            <person name="Segal G."/>
        </authorList>
    </citation>
    <scope>NUCLEOTIDE SEQUENCE [LARGE SCALE GENOMIC DNA]</scope>
    <source>
        <strain evidence="2 4">WO-44C</strain>
    </source>
</reference>
<evidence type="ECO:0000313" key="5">
    <source>
        <dbReference type="Proteomes" id="UP000251942"/>
    </source>
</evidence>
<gene>
    <name evidence="2" type="ORF">Lfee_0898</name>
    <name evidence="3" type="ORF">NCTC12022_00575</name>
</gene>
<evidence type="ECO:0000313" key="2">
    <source>
        <dbReference type="EMBL" id="KTD02053.1"/>
    </source>
</evidence>
<name>A0A0W0U2A0_9GAMM</name>
<organism evidence="2 4">
    <name type="scientific">Legionella feeleii</name>
    <dbReference type="NCBI Taxonomy" id="453"/>
    <lineage>
        <taxon>Bacteria</taxon>
        <taxon>Pseudomonadati</taxon>
        <taxon>Pseudomonadota</taxon>
        <taxon>Gammaproteobacteria</taxon>
        <taxon>Legionellales</taxon>
        <taxon>Legionellaceae</taxon>
        <taxon>Legionella</taxon>
    </lineage>
</organism>
<dbReference type="PATRIC" id="fig|453.4.peg.970"/>
<dbReference type="Proteomes" id="UP000054698">
    <property type="component" value="Unassembled WGS sequence"/>
</dbReference>
<evidence type="ECO:0008006" key="6">
    <source>
        <dbReference type="Google" id="ProtNLM"/>
    </source>
</evidence>
<protein>
    <recommendedName>
        <fullName evidence="6">Secreted protein</fullName>
    </recommendedName>
</protein>
<evidence type="ECO:0000313" key="4">
    <source>
        <dbReference type="Proteomes" id="UP000054698"/>
    </source>
</evidence>
<feature type="signal peptide" evidence="1">
    <location>
        <begin position="1"/>
        <end position="20"/>
    </location>
</feature>